<dbReference type="EMBL" id="CCMZ01000035">
    <property type="protein sequence ID" value="CDX24415.1"/>
    <property type="molecule type" value="Genomic_DNA"/>
</dbReference>
<protein>
    <recommendedName>
        <fullName evidence="6">Very short patch repair endonuclease</fullName>
        <ecNumber evidence="6">3.1.-.-</ecNumber>
    </recommendedName>
</protein>
<keyword evidence="4 6" id="KW-0378">Hydrolase</keyword>
<keyword evidence="2 6" id="KW-0255">Endonuclease</keyword>
<dbReference type="Pfam" id="PF03852">
    <property type="entry name" value="Vsr"/>
    <property type="match status" value="1"/>
</dbReference>
<evidence type="ECO:0000256" key="5">
    <source>
        <dbReference type="ARBA" id="ARBA00023204"/>
    </source>
</evidence>
<evidence type="ECO:0000256" key="1">
    <source>
        <dbReference type="ARBA" id="ARBA00022722"/>
    </source>
</evidence>
<keyword evidence="5 6" id="KW-0234">DNA repair</keyword>
<dbReference type="EC" id="3.1.-.-" evidence="6"/>
<dbReference type="Proteomes" id="UP000045285">
    <property type="component" value="Unassembled WGS sequence"/>
</dbReference>
<comment type="similarity">
    <text evidence="6">Belongs to the vsr family.</text>
</comment>
<name>A0A090E4K2_MESPL</name>
<evidence type="ECO:0000256" key="3">
    <source>
        <dbReference type="ARBA" id="ARBA00022763"/>
    </source>
</evidence>
<dbReference type="InterPro" id="IPR004603">
    <property type="entry name" value="DNA_mismatch_endonuc_vsr"/>
</dbReference>
<comment type="function">
    <text evidence="6">May nick specific sequences that contain T:G mispairs resulting from m5C-deamination.</text>
</comment>
<organism evidence="7 8">
    <name type="scientific">Mesorhizobium plurifarium</name>
    <dbReference type="NCBI Taxonomy" id="69974"/>
    <lineage>
        <taxon>Bacteria</taxon>
        <taxon>Pseudomonadati</taxon>
        <taxon>Pseudomonadota</taxon>
        <taxon>Alphaproteobacteria</taxon>
        <taxon>Hyphomicrobiales</taxon>
        <taxon>Phyllobacteriaceae</taxon>
        <taxon>Mesorhizobium</taxon>
    </lineage>
</organism>
<dbReference type="SUPFAM" id="SSF52980">
    <property type="entry name" value="Restriction endonuclease-like"/>
    <property type="match status" value="1"/>
</dbReference>
<evidence type="ECO:0000256" key="2">
    <source>
        <dbReference type="ARBA" id="ARBA00022759"/>
    </source>
</evidence>
<evidence type="ECO:0000313" key="7">
    <source>
        <dbReference type="EMBL" id="CDX24415.1"/>
    </source>
</evidence>
<dbReference type="AlphaFoldDB" id="A0A090E4K2"/>
<dbReference type="GO" id="GO:0004519">
    <property type="term" value="F:endonuclease activity"/>
    <property type="evidence" value="ECO:0007669"/>
    <property type="project" value="UniProtKB-KW"/>
</dbReference>
<keyword evidence="1 6" id="KW-0540">Nuclease</keyword>
<sequence length="142" mass="16852">MHDRLTATERRDHMRRIRKVDTKPELAVRRAAHAAGLRFRLHRTDLPGSPDLVFPGRRTALFVHGCFWHQHEGCRLSRQPKTRLEYWGPKLRRNRERDQQVGASLEELGWHVMTVWECEIADSAMLDRRVREIADRVMVKRP</sequence>
<dbReference type="Gene3D" id="3.40.960.10">
    <property type="entry name" value="VSR Endonuclease"/>
    <property type="match status" value="1"/>
</dbReference>
<evidence type="ECO:0000313" key="8">
    <source>
        <dbReference type="Proteomes" id="UP000045285"/>
    </source>
</evidence>
<evidence type="ECO:0000256" key="4">
    <source>
        <dbReference type="ARBA" id="ARBA00022801"/>
    </source>
</evidence>
<keyword evidence="8" id="KW-1185">Reference proteome</keyword>
<accession>A0A090E4K2</accession>
<dbReference type="PIRSF" id="PIRSF018267">
    <property type="entry name" value="VSR_endonuc"/>
    <property type="match status" value="1"/>
</dbReference>
<dbReference type="GO" id="GO:0016787">
    <property type="term" value="F:hydrolase activity"/>
    <property type="evidence" value="ECO:0007669"/>
    <property type="project" value="UniProtKB-KW"/>
</dbReference>
<gene>
    <name evidence="7" type="primary">vsr</name>
    <name evidence="7" type="ORF">MPL3356_400060</name>
</gene>
<dbReference type="GO" id="GO:0006298">
    <property type="term" value="P:mismatch repair"/>
    <property type="evidence" value="ECO:0007669"/>
    <property type="project" value="UniProtKB-UniRule"/>
</dbReference>
<reference evidence="8" key="1">
    <citation type="submission" date="2014-08" db="EMBL/GenBank/DDBJ databases">
        <authorList>
            <person name="Moulin L."/>
        </authorList>
    </citation>
    <scope>NUCLEOTIDE SEQUENCE [LARGE SCALE GENOMIC DNA]</scope>
</reference>
<dbReference type="NCBIfam" id="TIGR00632">
    <property type="entry name" value="vsr"/>
    <property type="match status" value="1"/>
</dbReference>
<dbReference type="CDD" id="cd00221">
    <property type="entry name" value="Vsr"/>
    <property type="match status" value="1"/>
</dbReference>
<proteinExistence type="inferred from homology"/>
<keyword evidence="3 6" id="KW-0227">DNA damage</keyword>
<evidence type="ECO:0000256" key="6">
    <source>
        <dbReference type="PIRNR" id="PIRNR018267"/>
    </source>
</evidence>
<dbReference type="InterPro" id="IPR011335">
    <property type="entry name" value="Restrct_endonuc-II-like"/>
</dbReference>